<dbReference type="InterPro" id="IPR037143">
    <property type="entry name" value="4-PPantetheinyl_Trfase_dom_sf"/>
</dbReference>
<feature type="domain" description="4'-phosphopantetheinyl transferase" evidence="9">
    <location>
        <begin position="4"/>
        <end position="97"/>
    </location>
</feature>
<accession>A0ABW5QZY2</accession>
<evidence type="ECO:0000256" key="6">
    <source>
        <dbReference type="ARBA" id="ARBA00023098"/>
    </source>
</evidence>
<dbReference type="HAMAP" id="MF_00101">
    <property type="entry name" value="AcpS"/>
    <property type="match status" value="1"/>
</dbReference>
<dbReference type="Pfam" id="PF01648">
    <property type="entry name" value="ACPS"/>
    <property type="match status" value="1"/>
</dbReference>
<comment type="subcellular location">
    <subcellularLocation>
        <location evidence="8">Cytoplasm</location>
    </subcellularLocation>
</comment>
<evidence type="ECO:0000256" key="4">
    <source>
        <dbReference type="ARBA" id="ARBA00022832"/>
    </source>
</evidence>
<evidence type="ECO:0000313" key="11">
    <source>
        <dbReference type="Proteomes" id="UP001597493"/>
    </source>
</evidence>
<dbReference type="InterPro" id="IPR002582">
    <property type="entry name" value="ACPS"/>
</dbReference>
<keyword evidence="3 8" id="KW-0479">Metal-binding</keyword>
<feature type="binding site" evidence="8">
    <location>
        <position position="60"/>
    </location>
    <ligand>
        <name>Mg(2+)</name>
        <dbReference type="ChEBI" id="CHEBI:18420"/>
    </ligand>
</feature>
<sequence>MIVGIGHDIADMDRIEKILSGHTSKRFMERILTKNELELAMRYEGKRLVQFVSGRFAAKEAVVKAIGCGIGDKVGFGDIDIMPDVTGKPGCSLSDEAWRRIDRSPEAERIHVTISHDRSIASAVAVMERLG</sequence>
<dbReference type="Gene3D" id="3.90.470.20">
    <property type="entry name" value="4'-phosphopantetheinyl transferase domain"/>
    <property type="match status" value="1"/>
</dbReference>
<keyword evidence="2 8" id="KW-0808">Transferase</keyword>
<dbReference type="Proteomes" id="UP001597493">
    <property type="component" value="Unassembled WGS sequence"/>
</dbReference>
<proteinExistence type="inferred from homology"/>
<evidence type="ECO:0000256" key="2">
    <source>
        <dbReference type="ARBA" id="ARBA00022679"/>
    </source>
</evidence>
<dbReference type="SUPFAM" id="SSF56214">
    <property type="entry name" value="4'-phosphopantetheinyl transferase"/>
    <property type="match status" value="1"/>
</dbReference>
<keyword evidence="7 8" id="KW-0275">Fatty acid biosynthesis</keyword>
<organism evidence="10 11">
    <name type="scientific">Paenibacillus thailandensis</name>
    <dbReference type="NCBI Taxonomy" id="393250"/>
    <lineage>
        <taxon>Bacteria</taxon>
        <taxon>Bacillati</taxon>
        <taxon>Bacillota</taxon>
        <taxon>Bacilli</taxon>
        <taxon>Bacillales</taxon>
        <taxon>Paenibacillaceae</taxon>
        <taxon>Paenibacillus</taxon>
    </lineage>
</organism>
<evidence type="ECO:0000256" key="7">
    <source>
        <dbReference type="ARBA" id="ARBA00023160"/>
    </source>
</evidence>
<reference evidence="11" key="1">
    <citation type="journal article" date="2019" name="Int. J. Syst. Evol. Microbiol.">
        <title>The Global Catalogue of Microorganisms (GCM) 10K type strain sequencing project: providing services to taxonomists for standard genome sequencing and annotation.</title>
        <authorList>
            <consortium name="The Broad Institute Genomics Platform"/>
            <consortium name="The Broad Institute Genome Sequencing Center for Infectious Disease"/>
            <person name="Wu L."/>
            <person name="Ma J."/>
        </authorList>
    </citation>
    <scope>NUCLEOTIDE SEQUENCE [LARGE SCALE GENOMIC DNA]</scope>
    <source>
        <strain evidence="11">TISTR 1827</strain>
    </source>
</reference>
<keyword evidence="1 8" id="KW-0444">Lipid biosynthesis</keyword>
<dbReference type="GO" id="GO:0008897">
    <property type="term" value="F:holo-[acyl-carrier-protein] synthase activity"/>
    <property type="evidence" value="ECO:0007669"/>
    <property type="project" value="UniProtKB-EC"/>
</dbReference>
<dbReference type="NCBIfam" id="TIGR00516">
    <property type="entry name" value="acpS"/>
    <property type="match status" value="1"/>
</dbReference>
<keyword evidence="8" id="KW-0963">Cytoplasm</keyword>
<comment type="similarity">
    <text evidence="8">Belongs to the P-Pant transferase superfamily. AcpS family.</text>
</comment>
<keyword evidence="5 8" id="KW-0460">Magnesium</keyword>
<comment type="catalytic activity">
    <reaction evidence="8">
        <text>apo-[ACP] + CoA = holo-[ACP] + adenosine 3',5'-bisphosphate + H(+)</text>
        <dbReference type="Rhea" id="RHEA:12068"/>
        <dbReference type="Rhea" id="RHEA-COMP:9685"/>
        <dbReference type="Rhea" id="RHEA-COMP:9690"/>
        <dbReference type="ChEBI" id="CHEBI:15378"/>
        <dbReference type="ChEBI" id="CHEBI:29999"/>
        <dbReference type="ChEBI" id="CHEBI:57287"/>
        <dbReference type="ChEBI" id="CHEBI:58343"/>
        <dbReference type="ChEBI" id="CHEBI:64479"/>
        <dbReference type="EC" id="2.7.8.7"/>
    </reaction>
</comment>
<evidence type="ECO:0000256" key="1">
    <source>
        <dbReference type="ARBA" id="ARBA00022516"/>
    </source>
</evidence>
<dbReference type="EMBL" id="JBHUMY010000019">
    <property type="protein sequence ID" value="MFD2661893.1"/>
    <property type="molecule type" value="Genomic_DNA"/>
</dbReference>
<gene>
    <name evidence="8 10" type="primary">acpS</name>
    <name evidence="10" type="ORF">ACFSW5_16685</name>
</gene>
<evidence type="ECO:0000256" key="3">
    <source>
        <dbReference type="ARBA" id="ARBA00022723"/>
    </source>
</evidence>
<evidence type="ECO:0000256" key="8">
    <source>
        <dbReference type="HAMAP-Rule" id="MF_00101"/>
    </source>
</evidence>
<comment type="caution">
    <text evidence="10">The sequence shown here is derived from an EMBL/GenBank/DDBJ whole genome shotgun (WGS) entry which is preliminary data.</text>
</comment>
<evidence type="ECO:0000313" key="10">
    <source>
        <dbReference type="EMBL" id="MFD2661893.1"/>
    </source>
</evidence>
<keyword evidence="6 8" id="KW-0443">Lipid metabolism</keyword>
<evidence type="ECO:0000259" key="9">
    <source>
        <dbReference type="Pfam" id="PF01648"/>
    </source>
</evidence>
<dbReference type="RefSeq" id="WP_379275398.1">
    <property type="nucleotide sequence ID" value="NZ_JBHUGT010000033.1"/>
</dbReference>
<name>A0ABW5QZY2_9BACL</name>
<keyword evidence="4 8" id="KW-0276">Fatty acid metabolism</keyword>
<comment type="function">
    <text evidence="8">Transfers the 4'-phosphopantetheine moiety from coenzyme A to a Ser of acyl-carrier-protein.</text>
</comment>
<comment type="cofactor">
    <cofactor evidence="8">
        <name>Mg(2+)</name>
        <dbReference type="ChEBI" id="CHEBI:18420"/>
    </cofactor>
</comment>
<keyword evidence="11" id="KW-1185">Reference proteome</keyword>
<dbReference type="NCBIfam" id="TIGR00556">
    <property type="entry name" value="pantethn_trn"/>
    <property type="match status" value="1"/>
</dbReference>
<protein>
    <recommendedName>
        <fullName evidence="8">Holo-[acyl-carrier-protein] synthase</fullName>
        <shortName evidence="8">Holo-ACP synthase</shortName>
        <ecNumber evidence="8">2.7.8.7</ecNumber>
    </recommendedName>
    <alternativeName>
        <fullName evidence="8">4'-phosphopantetheinyl transferase AcpS</fullName>
    </alternativeName>
</protein>
<evidence type="ECO:0000256" key="5">
    <source>
        <dbReference type="ARBA" id="ARBA00022842"/>
    </source>
</evidence>
<dbReference type="InterPro" id="IPR004568">
    <property type="entry name" value="Ppantetheine-prot_Trfase_dom"/>
</dbReference>
<dbReference type="InterPro" id="IPR008278">
    <property type="entry name" value="4-PPantetheinyl_Trfase_dom"/>
</dbReference>
<dbReference type="EC" id="2.7.8.7" evidence="8"/>
<feature type="binding site" evidence="8">
    <location>
        <position position="8"/>
    </location>
    <ligand>
        <name>Mg(2+)</name>
        <dbReference type="ChEBI" id="CHEBI:18420"/>
    </ligand>
</feature>